<evidence type="ECO:0000313" key="4">
    <source>
        <dbReference type="Proteomes" id="UP000233469"/>
    </source>
</evidence>
<protein>
    <submittedName>
        <fullName evidence="3">E set domain-containing protein</fullName>
    </submittedName>
</protein>
<dbReference type="EMBL" id="LLXL01010392">
    <property type="protein sequence ID" value="PKK40733.1"/>
    <property type="molecule type" value="Genomic_DNA"/>
</dbReference>
<dbReference type="Proteomes" id="UP000233469">
    <property type="component" value="Unassembled WGS sequence"/>
</dbReference>
<dbReference type="Gene3D" id="2.60.40.1520">
    <property type="entry name" value="Hemocyanin, C-terminal domain"/>
    <property type="match status" value="1"/>
</dbReference>
<dbReference type="PANTHER" id="PTHR11511">
    <property type="entry name" value="LARVAL STORAGE PROTEIN/PHENOLOXIDASE"/>
    <property type="match status" value="1"/>
</dbReference>
<dbReference type="InterPro" id="IPR005203">
    <property type="entry name" value="Hemocyanin_C"/>
</dbReference>
<evidence type="ECO:0000259" key="2">
    <source>
        <dbReference type="Pfam" id="PF03723"/>
    </source>
</evidence>
<dbReference type="GO" id="GO:0046872">
    <property type="term" value="F:metal ion binding"/>
    <property type="evidence" value="ECO:0007669"/>
    <property type="project" value="UniProtKB-KW"/>
</dbReference>
<proteinExistence type="predicted"/>
<dbReference type="SUPFAM" id="SSF81296">
    <property type="entry name" value="E set domains"/>
    <property type="match status" value="1"/>
</dbReference>
<keyword evidence="1" id="KW-0479">Metal-binding</keyword>
<dbReference type="AlphaFoldDB" id="A0A2N1KUB3"/>
<sequence>MKSRIFVYTEDSQSPEKIDYLYPREFYYYFRVENTSSCQFEATFRVFIVPEELVESRCHWIELDKFKESLPPSSKTVVCRDCDMSSIVRQPPQKTEDELDDTALPTGTGTTVNKHKSYCDCGWPFHLLLPRGRRGGMKFKLLVFISDWSEDEVPRI</sequence>
<dbReference type="InterPro" id="IPR037020">
    <property type="entry name" value="Hemocyanin_C_sf"/>
</dbReference>
<evidence type="ECO:0000313" key="3">
    <source>
        <dbReference type="EMBL" id="PKK40733.1"/>
    </source>
</evidence>
<gene>
    <name evidence="3" type="ORF">RhiirC2_722872</name>
</gene>
<name>A0A2N1KUB3_9GLOM</name>
<dbReference type="PANTHER" id="PTHR11511:SF4">
    <property type="entry name" value="PHENOLOXIDASE 2-RELATED"/>
    <property type="match status" value="1"/>
</dbReference>
<feature type="non-terminal residue" evidence="3">
    <location>
        <position position="156"/>
    </location>
</feature>
<accession>A0A2N1KUB3</accession>
<reference evidence="3 4" key="2">
    <citation type="submission" date="2017-10" db="EMBL/GenBank/DDBJ databases">
        <title>Extensive intraspecific genome diversity in a model arbuscular mycorrhizal fungus.</title>
        <authorList>
            <person name="Chen E.C.H."/>
            <person name="Morin E."/>
            <person name="Baudet D."/>
            <person name="Noel J."/>
            <person name="Ndikumana S."/>
            <person name="Charron P."/>
            <person name="St-Onge C."/>
            <person name="Giorgi J."/>
            <person name="Grigoriev I.V."/>
            <person name="Roux C."/>
            <person name="Martin F.M."/>
            <person name="Corradi N."/>
        </authorList>
    </citation>
    <scope>NUCLEOTIDE SEQUENCE [LARGE SCALE GENOMIC DNA]</scope>
    <source>
        <strain evidence="3 4">C2</strain>
    </source>
</reference>
<organism evidence="3 4">
    <name type="scientific">Rhizophagus irregularis</name>
    <dbReference type="NCBI Taxonomy" id="588596"/>
    <lineage>
        <taxon>Eukaryota</taxon>
        <taxon>Fungi</taxon>
        <taxon>Fungi incertae sedis</taxon>
        <taxon>Mucoromycota</taxon>
        <taxon>Glomeromycotina</taxon>
        <taxon>Glomeromycetes</taxon>
        <taxon>Glomerales</taxon>
        <taxon>Glomeraceae</taxon>
        <taxon>Rhizophagus</taxon>
    </lineage>
</organism>
<feature type="domain" description="Hemocyanin C-terminal" evidence="2">
    <location>
        <begin position="23"/>
        <end position="153"/>
    </location>
</feature>
<dbReference type="InterPro" id="IPR014756">
    <property type="entry name" value="Ig_E-set"/>
</dbReference>
<comment type="caution">
    <text evidence="3">The sequence shown here is derived from an EMBL/GenBank/DDBJ whole genome shotgun (WGS) entry which is preliminary data.</text>
</comment>
<evidence type="ECO:0000256" key="1">
    <source>
        <dbReference type="ARBA" id="ARBA00022723"/>
    </source>
</evidence>
<reference evidence="3 4" key="1">
    <citation type="submission" date="2016-04" db="EMBL/GenBank/DDBJ databases">
        <title>Genome analyses suggest a sexual origin of heterokaryosis in a supposedly ancient asexual fungus.</title>
        <authorList>
            <person name="Ropars J."/>
            <person name="Sedzielewska K."/>
            <person name="Noel J."/>
            <person name="Charron P."/>
            <person name="Farinelli L."/>
            <person name="Marton T."/>
            <person name="Kruger M."/>
            <person name="Pelin A."/>
            <person name="Brachmann A."/>
            <person name="Corradi N."/>
        </authorList>
    </citation>
    <scope>NUCLEOTIDE SEQUENCE [LARGE SCALE GENOMIC DNA]</scope>
    <source>
        <strain evidence="3 4">C2</strain>
    </source>
</reference>
<dbReference type="Pfam" id="PF03723">
    <property type="entry name" value="Hemocyanin_C"/>
    <property type="match status" value="1"/>
</dbReference>
<dbReference type="InterPro" id="IPR013788">
    <property type="entry name" value="Hemocyanin/hexamerin"/>
</dbReference>